<feature type="binding site" evidence="10">
    <location>
        <position position="147"/>
    </location>
    <ligand>
        <name>Mn(2+)</name>
        <dbReference type="ChEBI" id="CHEBI:29035"/>
    </ligand>
</feature>
<evidence type="ECO:0000256" key="10">
    <source>
        <dbReference type="HAMAP-Rule" id="MF_01470"/>
    </source>
</evidence>
<dbReference type="InterPro" id="IPR019855">
    <property type="entry name" value="CRISPR-assoc_Cas1_NMENI"/>
</dbReference>
<evidence type="ECO:0000256" key="9">
    <source>
        <dbReference type="ARBA" id="ARBA00038592"/>
    </source>
</evidence>
<reference evidence="11 12" key="1">
    <citation type="submission" date="2024-04" db="EMBL/GenBank/DDBJ databases">
        <title>Human intestinal bacterial collection.</title>
        <authorList>
            <person name="Pauvert C."/>
            <person name="Hitch T.C.A."/>
            <person name="Clavel T."/>
        </authorList>
    </citation>
    <scope>NUCLEOTIDE SEQUENCE [LARGE SCALE GENOMIC DNA]</scope>
    <source>
        <strain evidence="11 12">CLA-AA-H197</strain>
    </source>
</reference>
<comment type="cofactor">
    <cofactor evidence="10">
        <name>Mg(2+)</name>
        <dbReference type="ChEBI" id="CHEBI:18420"/>
    </cofactor>
    <cofactor evidence="10">
        <name>Mn(2+)</name>
        <dbReference type="ChEBI" id="CHEBI:29035"/>
    </cofactor>
</comment>
<dbReference type="Proteomes" id="UP001478817">
    <property type="component" value="Unassembled WGS sequence"/>
</dbReference>
<comment type="subunit">
    <text evidence="9 10">Homodimer, forms a heterotetramer with a Cas2 homodimer.</text>
</comment>
<accession>A0ABV1IH06</accession>
<keyword evidence="12" id="KW-1185">Reference proteome</keyword>
<dbReference type="EMBL" id="JBBNGS010000009">
    <property type="protein sequence ID" value="MEQ2637841.1"/>
    <property type="molecule type" value="Genomic_DNA"/>
</dbReference>
<keyword evidence="6 10" id="KW-0051">Antiviral defense</keyword>
<evidence type="ECO:0000313" key="12">
    <source>
        <dbReference type="Proteomes" id="UP001478817"/>
    </source>
</evidence>
<organism evidence="11 12">
    <name type="scientific">Paratractidigestivibacter faecalis</name>
    <dbReference type="NCBI Taxonomy" id="2292441"/>
    <lineage>
        <taxon>Bacteria</taxon>
        <taxon>Bacillati</taxon>
        <taxon>Actinomycetota</taxon>
        <taxon>Coriobacteriia</taxon>
        <taxon>Coriobacteriales</taxon>
        <taxon>Atopobiaceae</taxon>
        <taxon>Paratractidigestivibacter</taxon>
    </lineage>
</organism>
<dbReference type="Gene3D" id="1.20.120.920">
    <property type="entry name" value="CRISPR-associated endonuclease Cas1, C-terminal domain"/>
    <property type="match status" value="1"/>
</dbReference>
<evidence type="ECO:0000256" key="1">
    <source>
        <dbReference type="ARBA" id="ARBA00022722"/>
    </source>
</evidence>
<keyword evidence="3 10" id="KW-0255">Endonuclease</keyword>
<proteinExistence type="inferred from homology"/>
<feature type="binding site" evidence="10">
    <location>
        <position position="216"/>
    </location>
    <ligand>
        <name>Mn(2+)</name>
        <dbReference type="ChEBI" id="CHEBI:29035"/>
    </ligand>
</feature>
<dbReference type="RefSeq" id="WP_349182449.1">
    <property type="nucleotide sequence ID" value="NZ_JBBNGS010000009.1"/>
</dbReference>
<evidence type="ECO:0000256" key="2">
    <source>
        <dbReference type="ARBA" id="ARBA00022723"/>
    </source>
</evidence>
<dbReference type="EC" id="3.1.-.-" evidence="10"/>
<dbReference type="PANTHER" id="PTHR34353">
    <property type="entry name" value="CRISPR-ASSOCIATED ENDONUCLEASE CAS1 1"/>
    <property type="match status" value="1"/>
</dbReference>
<comment type="similarity">
    <text evidence="10">Belongs to the CRISPR-associated endonuclease Cas1 family.</text>
</comment>
<evidence type="ECO:0000256" key="4">
    <source>
        <dbReference type="ARBA" id="ARBA00022801"/>
    </source>
</evidence>
<dbReference type="NCBIfam" id="TIGR03639">
    <property type="entry name" value="cas1_NMENI"/>
    <property type="match status" value="1"/>
</dbReference>
<sequence>MPKRTICIQNAASLSIKNDALAICQQGELRGLVPLEDIWVLIIETHQAQITTAALSSLVDAGIGVMLCGDDHMPNGLLLPLGAHSRHAAIVEDQLAISKPLQKRLWQRIVQAKIANQAAVMDLLGLDGSGLKAMAKDVLSGDTSNRESVAASAYFKKVLPEGNRRNGPFAAALDYGYTVLRAGIGRTAVSGGWLVSRGIHHSNNLNAFNLVDDLIEPFRPVVDLLVIQSGLGGDLTLETKRELAAIFEYLVRIPLGDVPVQVAIENELETLKVAVTAADATKLELPVVIPLQKAGLE</sequence>
<dbReference type="InterPro" id="IPR050646">
    <property type="entry name" value="Cas1"/>
</dbReference>
<dbReference type="InterPro" id="IPR002729">
    <property type="entry name" value="CRISPR-assoc_Cas1"/>
</dbReference>
<dbReference type="PANTHER" id="PTHR34353:SF2">
    <property type="entry name" value="CRISPR-ASSOCIATED ENDONUCLEASE CAS1 1"/>
    <property type="match status" value="1"/>
</dbReference>
<keyword evidence="2 10" id="KW-0479">Metal-binding</keyword>
<comment type="function">
    <text evidence="10">CRISPR (clustered regularly interspaced short palindromic repeat), is an adaptive immune system that provides protection against mobile genetic elements (viruses, transposable elements and conjugative plasmids). CRISPR clusters contain spacers, sequences complementary to antecedent mobile elements, and target invading nucleic acids. CRISPR clusters are transcribed and processed into CRISPR RNA (crRNA). Acts as a dsDNA endonuclease. Involved in the integration of spacer DNA into the CRISPR cassette.</text>
</comment>
<keyword evidence="8 10" id="KW-0464">Manganese</keyword>
<keyword evidence="5 10" id="KW-0460">Magnesium</keyword>
<evidence type="ECO:0000256" key="5">
    <source>
        <dbReference type="ARBA" id="ARBA00022842"/>
    </source>
</evidence>
<evidence type="ECO:0000313" key="11">
    <source>
        <dbReference type="EMBL" id="MEQ2637841.1"/>
    </source>
</evidence>
<dbReference type="Pfam" id="PF01867">
    <property type="entry name" value="Cas_Cas1"/>
    <property type="match status" value="1"/>
</dbReference>
<dbReference type="InterPro" id="IPR042211">
    <property type="entry name" value="CRISPR-assoc_Cas1_N"/>
</dbReference>
<name>A0ABV1IH06_9ACTN</name>
<comment type="caution">
    <text evidence="11">The sequence shown here is derived from an EMBL/GenBank/DDBJ whole genome shotgun (WGS) entry which is preliminary data.</text>
</comment>
<dbReference type="InterPro" id="IPR042206">
    <property type="entry name" value="CRISPR-assoc_Cas1_C"/>
</dbReference>
<evidence type="ECO:0000256" key="3">
    <source>
        <dbReference type="ARBA" id="ARBA00022759"/>
    </source>
</evidence>
<feature type="binding site" evidence="10">
    <location>
        <position position="201"/>
    </location>
    <ligand>
        <name>Mn(2+)</name>
        <dbReference type="ChEBI" id="CHEBI:29035"/>
    </ligand>
</feature>
<dbReference type="Gene3D" id="3.100.10.20">
    <property type="entry name" value="CRISPR-associated endonuclease Cas1, N-terminal domain"/>
    <property type="match status" value="1"/>
</dbReference>
<keyword evidence="4 10" id="KW-0378">Hydrolase</keyword>
<dbReference type="HAMAP" id="MF_01470">
    <property type="entry name" value="Cas1"/>
    <property type="match status" value="1"/>
</dbReference>
<dbReference type="GO" id="GO:0004519">
    <property type="term" value="F:endonuclease activity"/>
    <property type="evidence" value="ECO:0007669"/>
    <property type="project" value="UniProtKB-KW"/>
</dbReference>
<evidence type="ECO:0000256" key="7">
    <source>
        <dbReference type="ARBA" id="ARBA00023125"/>
    </source>
</evidence>
<gene>
    <name evidence="10 11" type="primary">cas1</name>
    <name evidence="11" type="ORF">AAAT05_05725</name>
</gene>
<keyword evidence="7 10" id="KW-0238">DNA-binding</keyword>
<keyword evidence="1 10" id="KW-0540">Nuclease</keyword>
<evidence type="ECO:0000256" key="6">
    <source>
        <dbReference type="ARBA" id="ARBA00023118"/>
    </source>
</evidence>
<protein>
    <recommendedName>
        <fullName evidence="10">CRISPR-associated endonuclease Cas1</fullName>
        <ecNumber evidence="10">3.1.-.-</ecNumber>
    </recommendedName>
</protein>
<evidence type="ECO:0000256" key="8">
    <source>
        <dbReference type="ARBA" id="ARBA00023211"/>
    </source>
</evidence>